<comment type="similarity">
    <text evidence="2">Belongs to the auxin efflux carrier (TC 2.A.69) family.</text>
</comment>
<name>A0A328FE25_9BACT</name>
<evidence type="ECO:0000256" key="1">
    <source>
        <dbReference type="ARBA" id="ARBA00004651"/>
    </source>
</evidence>
<evidence type="ECO:0000313" key="9">
    <source>
        <dbReference type="EMBL" id="QBH12387.1"/>
    </source>
</evidence>
<keyword evidence="7 8" id="KW-0472">Membrane</keyword>
<keyword evidence="12" id="KW-1185">Reference proteome</keyword>
<organism evidence="10 11">
    <name type="scientific">Desulfobacter hydrogenophilus</name>
    <dbReference type="NCBI Taxonomy" id="2291"/>
    <lineage>
        <taxon>Bacteria</taxon>
        <taxon>Pseudomonadati</taxon>
        <taxon>Thermodesulfobacteriota</taxon>
        <taxon>Desulfobacteria</taxon>
        <taxon>Desulfobacterales</taxon>
        <taxon>Desulfobacteraceae</taxon>
        <taxon>Desulfobacter</taxon>
    </lineage>
</organism>
<dbReference type="SUPFAM" id="SSF82866">
    <property type="entry name" value="Multidrug efflux transporter AcrB transmembrane domain"/>
    <property type="match status" value="1"/>
</dbReference>
<dbReference type="GO" id="GO:0055085">
    <property type="term" value="P:transmembrane transport"/>
    <property type="evidence" value="ECO:0007669"/>
    <property type="project" value="InterPro"/>
</dbReference>
<dbReference type="Proteomes" id="UP000293902">
    <property type="component" value="Chromosome"/>
</dbReference>
<sequence>MIIINTLFPLLAMMALGYALKRQGMTSDDFLNTLDKLVYYIFFPVMLFWKTAKSTGTEASGAGLLMAVLVTIFLVSLFSYFFIRKTKIEDKAVGSFFQASIRFNTYIGMATVLTVLGEEGVRLFSILIGCLIPVINVLSVSVLIWHSGRTPSVGQRLWLLLRALISNPLIIGCAAGLLLSGSGYRLPAFIDNFLALVASMTLPLALISMGGTLTFAGISRHWPNALAAAAIKLVIMPVTGYIMLILFSVSDTAFKTGMIYFSLPTSTAIAVLSAQLNSDVELASTAVMMSTLFSLISLSVVLIL</sequence>
<evidence type="ECO:0000256" key="7">
    <source>
        <dbReference type="ARBA" id="ARBA00023136"/>
    </source>
</evidence>
<reference evidence="9 12" key="2">
    <citation type="submission" date="2019-02" db="EMBL/GenBank/DDBJ databases">
        <title>Complete genome sequence of Desulfobacter hydrogenophilus AcRS1.</title>
        <authorList>
            <person name="Marietou A."/>
            <person name="Lund M.B."/>
            <person name="Marshall I.P.G."/>
            <person name="Schreiber L."/>
            <person name="Jorgensen B."/>
        </authorList>
    </citation>
    <scope>NUCLEOTIDE SEQUENCE [LARGE SCALE GENOMIC DNA]</scope>
    <source>
        <strain evidence="9 12">AcRS1</strain>
    </source>
</reference>
<feature type="transmembrane region" description="Helical" evidence="8">
    <location>
        <begin position="64"/>
        <end position="83"/>
    </location>
</feature>
<accession>A0A328FE25</accession>
<dbReference type="Gene3D" id="1.20.1530.20">
    <property type="match status" value="1"/>
</dbReference>
<feature type="transmembrane region" description="Helical" evidence="8">
    <location>
        <begin position="37"/>
        <end position="52"/>
    </location>
</feature>
<dbReference type="InterPro" id="IPR038770">
    <property type="entry name" value="Na+/solute_symporter_sf"/>
</dbReference>
<dbReference type="GO" id="GO:0005886">
    <property type="term" value="C:plasma membrane"/>
    <property type="evidence" value="ECO:0007669"/>
    <property type="project" value="UniProtKB-SubCell"/>
</dbReference>
<evidence type="ECO:0000256" key="2">
    <source>
        <dbReference type="ARBA" id="ARBA00010145"/>
    </source>
</evidence>
<evidence type="ECO:0000313" key="10">
    <source>
        <dbReference type="EMBL" id="RAM02010.1"/>
    </source>
</evidence>
<dbReference type="Pfam" id="PF03547">
    <property type="entry name" value="Mem_trans"/>
    <property type="match status" value="1"/>
</dbReference>
<gene>
    <name evidence="10" type="ORF">DO021_10325</name>
    <name evidence="9" type="ORF">EYB58_05360</name>
</gene>
<dbReference type="InterPro" id="IPR004776">
    <property type="entry name" value="Mem_transp_PIN-like"/>
</dbReference>
<dbReference type="EMBL" id="CP036313">
    <property type="protein sequence ID" value="QBH12387.1"/>
    <property type="molecule type" value="Genomic_DNA"/>
</dbReference>
<keyword evidence="3" id="KW-0813">Transport</keyword>
<protein>
    <submittedName>
        <fullName evidence="10">AEC family transporter</fullName>
    </submittedName>
</protein>
<evidence type="ECO:0000256" key="5">
    <source>
        <dbReference type="ARBA" id="ARBA00022692"/>
    </source>
</evidence>
<evidence type="ECO:0000313" key="11">
    <source>
        <dbReference type="Proteomes" id="UP000248798"/>
    </source>
</evidence>
<reference evidence="10 11" key="1">
    <citation type="submission" date="2018-06" db="EMBL/GenBank/DDBJ databases">
        <title>Complete Genome Sequence of Desulfobacter hydrogenophilus (DSM3380).</title>
        <authorList>
            <person name="Marietou A."/>
            <person name="Schreiber L."/>
            <person name="Marshall I."/>
            <person name="Jorgensen B."/>
        </authorList>
    </citation>
    <scope>NUCLEOTIDE SEQUENCE [LARGE SCALE GENOMIC DNA]</scope>
    <source>
        <strain evidence="10 11">DSM 3380</strain>
    </source>
</reference>
<proteinExistence type="inferred from homology"/>
<dbReference type="RefSeq" id="WP_111956359.1">
    <property type="nucleotide sequence ID" value="NZ_CP036313.1"/>
</dbReference>
<dbReference type="PANTHER" id="PTHR36838:SF4">
    <property type="entry name" value="AUXIN EFFLUX CARRIER FAMILY PROTEIN"/>
    <property type="match status" value="1"/>
</dbReference>
<dbReference type="AlphaFoldDB" id="A0A328FE25"/>
<evidence type="ECO:0000256" key="6">
    <source>
        <dbReference type="ARBA" id="ARBA00022989"/>
    </source>
</evidence>
<dbReference type="PANTHER" id="PTHR36838">
    <property type="entry name" value="AUXIN EFFLUX CARRIER FAMILY PROTEIN"/>
    <property type="match status" value="1"/>
</dbReference>
<feature type="transmembrane region" description="Helical" evidence="8">
    <location>
        <begin position="157"/>
        <end position="181"/>
    </location>
</feature>
<keyword evidence="4" id="KW-1003">Cell membrane</keyword>
<dbReference type="OrthoDB" id="9805563at2"/>
<evidence type="ECO:0000256" key="3">
    <source>
        <dbReference type="ARBA" id="ARBA00022448"/>
    </source>
</evidence>
<feature type="transmembrane region" description="Helical" evidence="8">
    <location>
        <begin position="259"/>
        <end position="276"/>
    </location>
</feature>
<feature type="transmembrane region" description="Helical" evidence="8">
    <location>
        <begin position="193"/>
        <end position="219"/>
    </location>
</feature>
<dbReference type="Proteomes" id="UP000248798">
    <property type="component" value="Unassembled WGS sequence"/>
</dbReference>
<evidence type="ECO:0000313" key="12">
    <source>
        <dbReference type="Proteomes" id="UP000293902"/>
    </source>
</evidence>
<evidence type="ECO:0000256" key="4">
    <source>
        <dbReference type="ARBA" id="ARBA00022475"/>
    </source>
</evidence>
<keyword evidence="5 8" id="KW-0812">Transmembrane</keyword>
<dbReference type="EMBL" id="QLNI01000019">
    <property type="protein sequence ID" value="RAM02010.1"/>
    <property type="molecule type" value="Genomic_DNA"/>
</dbReference>
<feature type="transmembrane region" description="Helical" evidence="8">
    <location>
        <begin position="95"/>
        <end position="116"/>
    </location>
</feature>
<feature type="transmembrane region" description="Helical" evidence="8">
    <location>
        <begin position="225"/>
        <end position="247"/>
    </location>
</feature>
<feature type="transmembrane region" description="Helical" evidence="8">
    <location>
        <begin position="282"/>
        <end position="303"/>
    </location>
</feature>
<evidence type="ECO:0000256" key="8">
    <source>
        <dbReference type="SAM" id="Phobius"/>
    </source>
</evidence>
<keyword evidence="6 8" id="KW-1133">Transmembrane helix</keyword>
<comment type="subcellular location">
    <subcellularLocation>
        <location evidence="1">Cell membrane</location>
        <topology evidence="1">Multi-pass membrane protein</topology>
    </subcellularLocation>
</comment>
<feature type="transmembrane region" description="Helical" evidence="8">
    <location>
        <begin position="123"/>
        <end position="145"/>
    </location>
</feature>